<sequence>MTAQSNVTIQLAAVGQPTARDAISRKLNAFNDAITGQPDNTALDLYVTDPHTGEVLGGLVGRTSLGLFFVDLLYVPESLRKDGLGSKLLNDAEAEAKRRGCARAVLYTITFQAPAFYEKHGYRVFGEVPCQPAGAARVFMVKDL</sequence>
<dbReference type="STRING" id="1503054.WT74_21440"/>
<dbReference type="CDD" id="cd04301">
    <property type="entry name" value="NAT_SF"/>
    <property type="match status" value="1"/>
</dbReference>
<proteinExistence type="predicted"/>
<dbReference type="Proteomes" id="UP000068603">
    <property type="component" value="Unassembled WGS sequence"/>
</dbReference>
<name>A0A108IPX5_9BURK</name>
<dbReference type="InterPro" id="IPR000182">
    <property type="entry name" value="GNAT_dom"/>
</dbReference>
<dbReference type="PROSITE" id="PS51186">
    <property type="entry name" value="GNAT"/>
    <property type="match status" value="1"/>
</dbReference>
<keyword evidence="2" id="KW-0808">Transferase</keyword>
<organism evidence="2">
    <name type="scientific">Burkholderia stagnalis</name>
    <dbReference type="NCBI Taxonomy" id="1503054"/>
    <lineage>
        <taxon>Bacteria</taxon>
        <taxon>Pseudomonadati</taxon>
        <taxon>Pseudomonadota</taxon>
        <taxon>Betaproteobacteria</taxon>
        <taxon>Burkholderiales</taxon>
        <taxon>Burkholderiaceae</taxon>
        <taxon>Burkholderia</taxon>
        <taxon>Burkholderia cepacia complex</taxon>
    </lineage>
</organism>
<dbReference type="EMBL" id="LPHB01000039">
    <property type="protein sequence ID" value="KWA62985.1"/>
    <property type="molecule type" value="Genomic_DNA"/>
</dbReference>
<evidence type="ECO:0000313" key="3">
    <source>
        <dbReference type="Proteomes" id="UP000068603"/>
    </source>
</evidence>
<dbReference type="GO" id="GO:0016747">
    <property type="term" value="F:acyltransferase activity, transferring groups other than amino-acyl groups"/>
    <property type="evidence" value="ECO:0007669"/>
    <property type="project" value="InterPro"/>
</dbReference>
<reference evidence="2 3" key="1">
    <citation type="submission" date="2015-11" db="EMBL/GenBank/DDBJ databases">
        <title>Expanding the genomic diversity of Burkholderia species for the development of highly accurate diagnostics.</title>
        <authorList>
            <person name="Sahl J."/>
            <person name="Keim P."/>
            <person name="Wagner D."/>
        </authorList>
    </citation>
    <scope>NUCLEOTIDE SEQUENCE [LARGE SCALE GENOMIC DNA]</scope>
    <source>
        <strain evidence="2 3">MSMB1960WGS</strain>
    </source>
</reference>
<dbReference type="Pfam" id="PF00583">
    <property type="entry name" value="Acetyltransf_1"/>
    <property type="match status" value="1"/>
</dbReference>
<feature type="domain" description="N-acetyltransferase" evidence="1">
    <location>
        <begin position="7"/>
        <end position="144"/>
    </location>
</feature>
<dbReference type="Gene3D" id="3.40.630.30">
    <property type="match status" value="1"/>
</dbReference>
<gene>
    <name evidence="2" type="ORF">WT44_13255</name>
</gene>
<protein>
    <submittedName>
        <fullName evidence="2">GCN5 family acetyltransferase</fullName>
    </submittedName>
</protein>
<evidence type="ECO:0000313" key="2">
    <source>
        <dbReference type="EMBL" id="KWA62985.1"/>
    </source>
</evidence>
<dbReference type="RefSeq" id="WP_060149934.1">
    <property type="nucleotide sequence ID" value="NZ_LPGD01000090.1"/>
</dbReference>
<evidence type="ECO:0000259" key="1">
    <source>
        <dbReference type="PROSITE" id="PS51186"/>
    </source>
</evidence>
<accession>A0A108IPX5</accession>
<dbReference type="AlphaFoldDB" id="A0A108IPX5"/>
<dbReference type="InterPro" id="IPR016181">
    <property type="entry name" value="Acyl_CoA_acyltransferase"/>
</dbReference>
<dbReference type="SUPFAM" id="SSF55729">
    <property type="entry name" value="Acyl-CoA N-acyltransferases (Nat)"/>
    <property type="match status" value="1"/>
</dbReference>
<comment type="caution">
    <text evidence="2">The sequence shown here is derived from an EMBL/GenBank/DDBJ whole genome shotgun (WGS) entry which is preliminary data.</text>
</comment>